<dbReference type="InterPro" id="IPR014913">
    <property type="entry name" value="YppE-like"/>
</dbReference>
<protein>
    <submittedName>
        <fullName evidence="1">DUF1798 family protein</fullName>
    </submittedName>
</protein>
<organism evidence="1 2">
    <name type="scientific">Peribacillus asahii</name>
    <dbReference type="NCBI Taxonomy" id="228899"/>
    <lineage>
        <taxon>Bacteria</taxon>
        <taxon>Bacillati</taxon>
        <taxon>Bacillota</taxon>
        <taxon>Bacilli</taxon>
        <taxon>Bacillales</taxon>
        <taxon>Bacillaceae</taxon>
        <taxon>Peribacillus</taxon>
    </lineage>
</organism>
<reference evidence="1 2" key="1">
    <citation type="submission" date="2018-08" db="EMBL/GenBank/DDBJ databases">
        <title>Bacillus jemisoniae sp. nov., Bacillus chryseoplanitiae sp. nov., Bacillus resnikiae sp. nov., and Bacillus frankliniae sp. nov., isolated from Viking spacecraft and associated surfaces.</title>
        <authorList>
            <person name="Seuylemezian A."/>
            <person name="Vaishampayan P."/>
        </authorList>
    </citation>
    <scope>NUCLEOTIDE SEQUENCE [LARGE SCALE GENOMIC DNA]</scope>
    <source>
        <strain evidence="1 2">MA001</strain>
    </source>
</reference>
<sequence>MDEYQKVIDLTEQLIVLAKEADAIYEEVRKDGEERDFYHEVKPFADRVQLACEQWEQRVKQWMKEAEFKHLFPQQIEQTAQNLTDVSVQAFFPKTSYKRFKSHVQSVLFILQNVKMESMRILAQKGKEDSAL</sequence>
<dbReference type="RefSeq" id="WP_119115310.1">
    <property type="nucleotide sequence ID" value="NZ_QWVS01000002.1"/>
</dbReference>
<gene>
    <name evidence="1" type="ORF">D1953_01140</name>
</gene>
<dbReference type="EMBL" id="QWVS01000002">
    <property type="protein sequence ID" value="RID89199.1"/>
    <property type="molecule type" value="Genomic_DNA"/>
</dbReference>
<proteinExistence type="predicted"/>
<dbReference type="Proteomes" id="UP000266016">
    <property type="component" value="Unassembled WGS sequence"/>
</dbReference>
<evidence type="ECO:0000313" key="1">
    <source>
        <dbReference type="EMBL" id="RID89199.1"/>
    </source>
</evidence>
<dbReference type="AlphaFoldDB" id="A0A398BFN7"/>
<comment type="caution">
    <text evidence="1">The sequence shown here is derived from an EMBL/GenBank/DDBJ whole genome shotgun (WGS) entry which is preliminary data.</text>
</comment>
<accession>A0A398BFN7</accession>
<dbReference type="Gene3D" id="1.20.120.440">
    <property type="entry name" value="YppE-like"/>
    <property type="match status" value="1"/>
</dbReference>
<dbReference type="Pfam" id="PF08807">
    <property type="entry name" value="DUF1798"/>
    <property type="match status" value="1"/>
</dbReference>
<name>A0A398BFN7_9BACI</name>
<evidence type="ECO:0000313" key="2">
    <source>
        <dbReference type="Proteomes" id="UP000266016"/>
    </source>
</evidence>
<keyword evidence="2" id="KW-1185">Reference proteome</keyword>
<dbReference type="SUPFAM" id="SSF140415">
    <property type="entry name" value="YppE-like"/>
    <property type="match status" value="1"/>
</dbReference>
<dbReference type="InterPro" id="IPR023351">
    <property type="entry name" value="YppE-like_sf"/>
</dbReference>